<dbReference type="OrthoDB" id="3559580at2759"/>
<sequence>MSTIWSAWTDWAFDASQNRMYRVRQDHNGNLDYDFNFDYADGARTPRDSQRIDELAADFQNLSPGSNYEAQDYALDSGQQERHRSSKPKGKERERERDRERVKDRDRDKDKSKDKSKDKIKGKDKDKDRTKHQHHDKHHRKDYSDSSKSHLEQLGPSTSSRPESQAQAQCLYDPDHAQYCQQSGYPEQAAEYDRHIDQAYTKEDETRQMQQAVAESQQVQYGIIRGSAKGPSDMAYTSSAYGYDVEDDESSTPKGGLMATDEDEFEEIDPRYRIEHSSKFQPGEIFKVYWSEPQGSGHDKHPSVSGRHELENRYGMKFFVGFRRFIVIANDQGHCTCVPILTYGGKACNKHGVKPAKHGIVYEHGHKPHMVSGEPKLGFPPVQATITEDGERLSKESRVNYSKLVTIEHNIRVFFIGSIMPNSLDIIKEAVNDCWYQKNHQRKRS</sequence>
<feature type="compositionally biased region" description="Polar residues" evidence="1">
    <location>
        <begin position="60"/>
        <end position="69"/>
    </location>
</feature>
<dbReference type="KEGG" id="uvi:66066737"/>
<evidence type="ECO:0000259" key="2">
    <source>
        <dbReference type="Pfam" id="PF20233"/>
    </source>
</evidence>
<dbReference type="PANTHER" id="PTHR35391">
    <property type="entry name" value="C2H2-TYPE DOMAIN-CONTAINING PROTEIN-RELATED"/>
    <property type="match status" value="1"/>
</dbReference>
<feature type="compositionally biased region" description="Basic and acidic residues" evidence="1">
    <location>
        <begin position="79"/>
        <end position="129"/>
    </location>
</feature>
<dbReference type="RefSeq" id="XP_042999390.1">
    <property type="nucleotide sequence ID" value="XM_043143457.1"/>
</dbReference>
<dbReference type="InterPro" id="IPR046497">
    <property type="entry name" value="DUF6590"/>
</dbReference>
<feature type="compositionally biased region" description="Basic and acidic residues" evidence="1">
    <location>
        <begin position="142"/>
        <end position="151"/>
    </location>
</feature>
<feature type="domain" description="DUF6590" evidence="2">
    <location>
        <begin position="278"/>
        <end position="427"/>
    </location>
</feature>
<evidence type="ECO:0000313" key="4">
    <source>
        <dbReference type="Proteomes" id="UP000027002"/>
    </source>
</evidence>
<keyword evidence="4" id="KW-1185">Reference proteome</keyword>
<feature type="compositionally biased region" description="Basic residues" evidence="1">
    <location>
        <begin position="130"/>
        <end position="141"/>
    </location>
</feature>
<feature type="region of interest" description="Disordered" evidence="1">
    <location>
        <begin position="57"/>
        <end position="172"/>
    </location>
</feature>
<organism evidence="3 4">
    <name type="scientific">Ustilaginoidea virens</name>
    <name type="common">Rice false smut fungus</name>
    <name type="synonym">Villosiclava virens</name>
    <dbReference type="NCBI Taxonomy" id="1159556"/>
    <lineage>
        <taxon>Eukaryota</taxon>
        <taxon>Fungi</taxon>
        <taxon>Dikarya</taxon>
        <taxon>Ascomycota</taxon>
        <taxon>Pezizomycotina</taxon>
        <taxon>Sordariomycetes</taxon>
        <taxon>Hypocreomycetidae</taxon>
        <taxon>Hypocreales</taxon>
        <taxon>Clavicipitaceae</taxon>
        <taxon>Ustilaginoidea</taxon>
    </lineage>
</organism>
<dbReference type="Pfam" id="PF20233">
    <property type="entry name" value="DUF6590"/>
    <property type="match status" value="1"/>
</dbReference>
<evidence type="ECO:0000313" key="3">
    <source>
        <dbReference type="EMBL" id="QUC21717.1"/>
    </source>
</evidence>
<reference evidence="3" key="1">
    <citation type="submission" date="2020-03" db="EMBL/GenBank/DDBJ databases">
        <title>A mixture of massive structural variations and highly conserved coding sequences in Ustilaginoidea virens genome.</title>
        <authorList>
            <person name="Zhang K."/>
            <person name="Zhao Z."/>
            <person name="Zhang Z."/>
            <person name="Li Y."/>
            <person name="Hsiang T."/>
            <person name="Sun W."/>
        </authorList>
    </citation>
    <scope>NUCLEOTIDE SEQUENCE</scope>
    <source>
        <strain evidence="3">UV-8b</strain>
    </source>
</reference>
<proteinExistence type="predicted"/>
<dbReference type="EMBL" id="CP072756">
    <property type="protein sequence ID" value="QUC21717.1"/>
    <property type="molecule type" value="Genomic_DNA"/>
</dbReference>
<dbReference type="PANTHER" id="PTHR35391:SF5">
    <property type="entry name" value="DUF6590 DOMAIN-CONTAINING PROTEIN"/>
    <property type="match status" value="1"/>
</dbReference>
<accession>A0A8E5HUG0</accession>
<protein>
    <recommendedName>
        <fullName evidence="2">DUF6590 domain-containing protein</fullName>
    </recommendedName>
</protein>
<gene>
    <name evidence="3" type="ORF">UV8b_05960</name>
</gene>
<dbReference type="AlphaFoldDB" id="A0A8E5HUG0"/>
<name>A0A8E5HUG0_USTVR</name>
<dbReference type="GeneID" id="66066737"/>
<feature type="compositionally biased region" description="Polar residues" evidence="1">
    <location>
        <begin position="155"/>
        <end position="168"/>
    </location>
</feature>
<evidence type="ECO:0000256" key="1">
    <source>
        <dbReference type="SAM" id="MobiDB-lite"/>
    </source>
</evidence>
<dbReference type="Proteomes" id="UP000027002">
    <property type="component" value="Chromosome 4"/>
</dbReference>